<evidence type="ECO:0000313" key="2">
    <source>
        <dbReference type="EMBL" id="OUP34557.1"/>
    </source>
</evidence>
<keyword evidence="1" id="KW-1133">Transmembrane helix</keyword>
<feature type="transmembrane region" description="Helical" evidence="1">
    <location>
        <begin position="79"/>
        <end position="101"/>
    </location>
</feature>
<organism evidence="2 3">
    <name type="scientific">Bacteroides clarus</name>
    <dbReference type="NCBI Taxonomy" id="626929"/>
    <lineage>
        <taxon>Bacteria</taxon>
        <taxon>Pseudomonadati</taxon>
        <taxon>Bacteroidota</taxon>
        <taxon>Bacteroidia</taxon>
        <taxon>Bacteroidales</taxon>
        <taxon>Bacteroidaceae</taxon>
        <taxon>Bacteroides</taxon>
    </lineage>
</organism>
<accession>A0A1Y4JQ08</accession>
<feature type="transmembrane region" description="Helical" evidence="1">
    <location>
        <begin position="189"/>
        <end position="220"/>
    </location>
</feature>
<name>A0A1Y4JQ08_9BACE</name>
<dbReference type="Proteomes" id="UP000196587">
    <property type="component" value="Unassembled WGS sequence"/>
</dbReference>
<feature type="transmembrane region" description="Helical" evidence="1">
    <location>
        <begin position="6"/>
        <end position="26"/>
    </location>
</feature>
<dbReference type="EMBL" id="NFKE01000005">
    <property type="protein sequence ID" value="OUP34557.1"/>
    <property type="molecule type" value="Genomic_DNA"/>
</dbReference>
<evidence type="ECO:0000313" key="3">
    <source>
        <dbReference type="Proteomes" id="UP000196587"/>
    </source>
</evidence>
<feature type="transmembrane region" description="Helical" evidence="1">
    <location>
        <begin position="153"/>
        <end position="182"/>
    </location>
</feature>
<gene>
    <name evidence="2" type="ORF">B5F24_08930</name>
</gene>
<feature type="transmembrane region" description="Helical" evidence="1">
    <location>
        <begin position="113"/>
        <end position="133"/>
    </location>
</feature>
<dbReference type="AlphaFoldDB" id="A0A1Y4JQ08"/>
<proteinExistence type="predicted"/>
<keyword evidence="1" id="KW-0472">Membrane</keyword>
<sequence length="233" mass="26573">MIDSQYIFPATLSALTILATVLNFTALFSNGEYLSWKAFNRISFATLLSMTVCIFAWMIHSRAGMLSSLQLVENNLGNMALIILGSMFVVYQEFILFKNVLSWIGRNALPMDLGYSLYAILVPLVVMIIKIPFSSPLDMFPKNNIWGALCFDFGFWHFMTALSLVYAIIMIVIQFIQFVTVLRQSRKRLLLVCVIYFPVMFSLFILSMYAVIGVVLLFIIKFALSVMEENSRK</sequence>
<dbReference type="RefSeq" id="WP_087412703.1">
    <property type="nucleotide sequence ID" value="NZ_JADMRA010000002.1"/>
</dbReference>
<comment type="caution">
    <text evidence="2">The sequence shown here is derived from an EMBL/GenBank/DDBJ whole genome shotgun (WGS) entry which is preliminary data.</text>
</comment>
<protein>
    <submittedName>
        <fullName evidence="2">Uncharacterized protein</fullName>
    </submittedName>
</protein>
<keyword evidence="1" id="KW-0812">Transmembrane</keyword>
<reference evidence="3" key="1">
    <citation type="submission" date="2017-04" db="EMBL/GenBank/DDBJ databases">
        <title>Function of individual gut microbiota members based on whole genome sequencing of pure cultures obtained from chicken caecum.</title>
        <authorList>
            <person name="Medvecky M."/>
            <person name="Cejkova D."/>
            <person name="Polansky O."/>
            <person name="Karasova D."/>
            <person name="Kubasova T."/>
            <person name="Cizek A."/>
            <person name="Rychlik I."/>
        </authorList>
    </citation>
    <scope>NUCLEOTIDE SEQUENCE [LARGE SCALE GENOMIC DNA]</scope>
    <source>
        <strain evidence="3">An189</strain>
    </source>
</reference>
<evidence type="ECO:0000256" key="1">
    <source>
        <dbReference type="SAM" id="Phobius"/>
    </source>
</evidence>
<feature type="transmembrane region" description="Helical" evidence="1">
    <location>
        <begin position="38"/>
        <end position="59"/>
    </location>
</feature>